<evidence type="ECO:0000313" key="1">
    <source>
        <dbReference type="EMBL" id="CAG6735481.1"/>
    </source>
</evidence>
<dbReference type="AlphaFoldDB" id="A0A8D8YW37"/>
<dbReference type="EMBL" id="HBUF01395816">
    <property type="protein sequence ID" value="CAG6735481.1"/>
    <property type="molecule type" value="Transcribed_RNA"/>
</dbReference>
<name>A0A8D8YW37_9HEMI</name>
<organism evidence="1">
    <name type="scientific">Cacopsylla melanoneura</name>
    <dbReference type="NCBI Taxonomy" id="428564"/>
    <lineage>
        <taxon>Eukaryota</taxon>
        <taxon>Metazoa</taxon>
        <taxon>Ecdysozoa</taxon>
        <taxon>Arthropoda</taxon>
        <taxon>Hexapoda</taxon>
        <taxon>Insecta</taxon>
        <taxon>Pterygota</taxon>
        <taxon>Neoptera</taxon>
        <taxon>Paraneoptera</taxon>
        <taxon>Hemiptera</taxon>
        <taxon>Sternorrhyncha</taxon>
        <taxon>Psylloidea</taxon>
        <taxon>Psyllidae</taxon>
        <taxon>Psyllinae</taxon>
        <taxon>Cacopsylla</taxon>
    </lineage>
</organism>
<protein>
    <submittedName>
        <fullName evidence="1">Uncharacterized protein</fullName>
    </submittedName>
</protein>
<accession>A0A8D8YW37</accession>
<dbReference type="PANTHER" id="PTHR35450:SF2">
    <property type="entry name" value="REVERSE TRANSCRIPTASE DOMAIN-CONTAINING PROTEIN"/>
    <property type="match status" value="1"/>
</dbReference>
<sequence length="134" mass="15295">MPIITDTNIPHNRPDIVMMDKEQSQLNNNGKGFIIDVAIPLDENMQKTYTEKIRKYQDLKYKITQMYKLSSVSVIPIVISSNGLVHKNTKQGLQACGLNNAEQLIEICQKSVILSTTSIIRKCVNMFQRRLLTK</sequence>
<proteinExistence type="predicted"/>
<dbReference type="PANTHER" id="PTHR35450">
    <property type="entry name" value="REVERSE TRANSCRIPTASE DOMAIN-CONTAINING PROTEIN"/>
    <property type="match status" value="1"/>
</dbReference>
<reference evidence="1" key="1">
    <citation type="submission" date="2021-05" db="EMBL/GenBank/DDBJ databases">
        <authorList>
            <person name="Alioto T."/>
            <person name="Alioto T."/>
            <person name="Gomez Garrido J."/>
        </authorList>
    </citation>
    <scope>NUCLEOTIDE SEQUENCE</scope>
</reference>